<feature type="region of interest" description="Disordered" evidence="1">
    <location>
        <begin position="896"/>
        <end position="946"/>
    </location>
</feature>
<name>A0A9P8TVS4_9HYPO</name>
<dbReference type="OrthoDB" id="2922289at2759"/>
<evidence type="ECO:0000313" key="2">
    <source>
        <dbReference type="EMBL" id="KAH6609846.1"/>
    </source>
</evidence>
<comment type="caution">
    <text evidence="2">The sequence shown here is derived from an EMBL/GenBank/DDBJ whole genome shotgun (WGS) entry which is preliminary data.</text>
</comment>
<feature type="compositionally biased region" description="Basic residues" evidence="1">
    <location>
        <begin position="896"/>
        <end position="910"/>
    </location>
</feature>
<keyword evidence="3" id="KW-1185">Reference proteome</keyword>
<proteinExistence type="predicted"/>
<sequence>MEVDEKPDGPLSTLRDLMCSWGWGLVIRQPPGGPSPLLKDYEKAMEAMASDVYRIWDQIQNVVRNHEDAIQEWVINSQPPVGDGEGRKSSRLWAILESSWQQTVSSFNNCHPDISMFMEAKSAESDFRISVPELAAARKFPFTFINQYFLRAGADPTSPLGMDRQRYIVIYRHGANFADDRDVEDWPFVGEPEKIVAPTFVCNTENAREFFRQHRASFLVPHIASHDLLQAVHLLSFIHYRGRYHPSVFAKMDNDLTFVGRRTHYLTGPMIANRMVSFDISGPGSAKSYRPRLWRGWGGQPDASSGAAVEEYDDLYHRGQLFGTSEAWIMLQCQRATYLYLWNVLASICSEIKLDPTAPATPKPPHERNQVFAVARNKVEELQKRNLGRWLAFTRQSPFLPPPTQISPRFFRELECKMDIAEQHVQELFSDPGYFFDCIHELRDHHWGHIGMKNDGRNPDSADQYAIYTEQYTNEHTRHVLYFDLIRGVLRRSIFEFYMWTCIHGRLREFENMMIETFEDYGEKQDSDTDGTGILQQPPLLLSEKKRRQHAKVAGKYLSLVMLIRYHALFFVNEFRKKGIHAGAPAMRDLTYSIGHVQEEIQDGVCNIQKKHYGAPNLNHHSKIKKPWFRLDQTAPEDHFRLFVFEAIESFIANPMDCTNCGIKEAASYLQEIAQTMDMERAGRVLTGLLDNTIDGLDLLCTLADHLETMWSAMDRIGGVAADESLRRIYFDLGSQDLSIHFLDFDAFDFDERIPMKRFKRLFLFFDELQGFKPESVSLGHARGDLKRFGASLLCKLIYPLNNKSGDYKANEEAIARLERAMGVSGAEYPYGERESPFNLDQEEVGRGAATPLLSQPRSYRNIAAHERDLARDRQQRRDALLEELLEPSKVDKAREKKRLKKLARRRDKAKQRTKDSGHPLGEDEDVDMPDAEKDDAPAQNDSRWEESLHSMLKQFQLPPVPETRILPEPQAAAPPFTGSLQPTPKAPDGRRKNIIKKREWATLEAIYGIHGSANAAVSYAQVRAAMGALGYEEVGRGGSHMSYVRQDGRWPHAALPRGENIQLARTHGRERAAAAKGKARDWGRRLCERGLTFDFIKQWYVKG</sequence>
<feature type="region of interest" description="Disordered" evidence="1">
    <location>
        <begin position="966"/>
        <end position="991"/>
    </location>
</feature>
<organism evidence="2 3">
    <name type="scientific">Trichoderma cornu-damae</name>
    <dbReference type="NCBI Taxonomy" id="654480"/>
    <lineage>
        <taxon>Eukaryota</taxon>
        <taxon>Fungi</taxon>
        <taxon>Dikarya</taxon>
        <taxon>Ascomycota</taxon>
        <taxon>Pezizomycotina</taxon>
        <taxon>Sordariomycetes</taxon>
        <taxon>Hypocreomycetidae</taxon>
        <taxon>Hypocreales</taxon>
        <taxon>Hypocreaceae</taxon>
        <taxon>Trichoderma</taxon>
    </lineage>
</organism>
<reference evidence="2" key="1">
    <citation type="submission" date="2021-08" db="EMBL/GenBank/DDBJ databases">
        <title>Chromosome-Level Trichoderma cornu-damae using Hi-C Data.</title>
        <authorList>
            <person name="Kim C.S."/>
        </authorList>
    </citation>
    <scope>NUCLEOTIDE SEQUENCE</scope>
    <source>
        <strain evidence="2">KA19-0412C</strain>
    </source>
</reference>
<accession>A0A9P8TVS4</accession>
<evidence type="ECO:0000256" key="1">
    <source>
        <dbReference type="SAM" id="MobiDB-lite"/>
    </source>
</evidence>
<dbReference type="Proteomes" id="UP000827724">
    <property type="component" value="Unassembled WGS sequence"/>
</dbReference>
<gene>
    <name evidence="2" type="ORF">Trco_003192</name>
</gene>
<dbReference type="AlphaFoldDB" id="A0A9P8TVS4"/>
<evidence type="ECO:0000313" key="3">
    <source>
        <dbReference type="Proteomes" id="UP000827724"/>
    </source>
</evidence>
<dbReference type="EMBL" id="JAIWOZ010000002">
    <property type="protein sequence ID" value="KAH6609846.1"/>
    <property type="molecule type" value="Genomic_DNA"/>
</dbReference>
<protein>
    <submittedName>
        <fullName evidence="2">Uncharacterized protein</fullName>
    </submittedName>
</protein>
<feature type="compositionally biased region" description="Basic and acidic residues" evidence="1">
    <location>
        <begin position="931"/>
        <end position="946"/>
    </location>
</feature>
<feature type="compositionally biased region" description="Basic and acidic residues" evidence="1">
    <location>
        <begin position="911"/>
        <end position="922"/>
    </location>
</feature>